<evidence type="ECO:0000313" key="4">
    <source>
        <dbReference type="Proteomes" id="UP001597215"/>
    </source>
</evidence>
<accession>A0ABW4MGI4</accession>
<dbReference type="RefSeq" id="WP_381514937.1">
    <property type="nucleotide sequence ID" value="NZ_JBHUEL010000010.1"/>
</dbReference>
<organism evidence="3 4">
    <name type="scientific">Sphingorhabdus buctiana</name>
    <dbReference type="NCBI Taxonomy" id="1508805"/>
    <lineage>
        <taxon>Bacteria</taxon>
        <taxon>Pseudomonadati</taxon>
        <taxon>Pseudomonadota</taxon>
        <taxon>Alphaproteobacteria</taxon>
        <taxon>Sphingomonadales</taxon>
        <taxon>Sphingomonadaceae</taxon>
        <taxon>Sphingorhabdus</taxon>
    </lineage>
</organism>
<protein>
    <recommendedName>
        <fullName evidence="5">OmpR/PhoB-type domain-containing protein</fullName>
    </recommendedName>
</protein>
<evidence type="ECO:0000256" key="2">
    <source>
        <dbReference type="SAM" id="Phobius"/>
    </source>
</evidence>
<reference evidence="4" key="1">
    <citation type="journal article" date="2019" name="Int. J. Syst. Evol. Microbiol.">
        <title>The Global Catalogue of Microorganisms (GCM) 10K type strain sequencing project: providing services to taxonomists for standard genome sequencing and annotation.</title>
        <authorList>
            <consortium name="The Broad Institute Genomics Platform"/>
            <consortium name="The Broad Institute Genome Sequencing Center for Infectious Disease"/>
            <person name="Wu L."/>
            <person name="Ma J."/>
        </authorList>
    </citation>
    <scope>NUCLEOTIDE SEQUENCE [LARGE SCALE GENOMIC DNA]</scope>
    <source>
        <strain evidence="4">CGMCC 1.12449</strain>
    </source>
</reference>
<dbReference type="Gene3D" id="1.25.40.10">
    <property type="entry name" value="Tetratricopeptide repeat domain"/>
    <property type="match status" value="1"/>
</dbReference>
<evidence type="ECO:0000256" key="1">
    <source>
        <dbReference type="SAM" id="MobiDB-lite"/>
    </source>
</evidence>
<dbReference type="EMBL" id="JBHUEL010000010">
    <property type="protein sequence ID" value="MFD1767484.1"/>
    <property type="molecule type" value="Genomic_DNA"/>
</dbReference>
<keyword evidence="4" id="KW-1185">Reference proteome</keyword>
<feature type="transmembrane region" description="Helical" evidence="2">
    <location>
        <begin position="175"/>
        <end position="196"/>
    </location>
</feature>
<feature type="region of interest" description="Disordered" evidence="1">
    <location>
        <begin position="133"/>
        <end position="166"/>
    </location>
</feature>
<sequence length="603" mass="66853">MNDDQPENSSPNPVERPGLESAMRGELYHILRDRSFLKSPTLSKLLAYLVFETINGNGEKLKSYTVAVDCLGKSPDFDAKSDSYPRVQTMRLRKLLEAFYSKNLPSDGLCLYMVAGSYKVRVGPPETAYPELFRPLSTNRPTPYPVMDDASGEPEPTPKPAEPFDDAEPKVGIEIASILAFSFAITMVVAAAYYWLSGMYHSDVARAQPPRTAVAPTILVNAIQSSDDAETVAAADDVFAELVDGLRRSWAVRIHLQQEKADQASQKAKADYQLQARLGKLREGRQPLYLRLTETRSSELVWSSTAWLEPEKDAPANLGPSIAQLASPFGIIAKREAERTVDDHQYGYACLMRYVTYLRTQDLAMRPALDTCLKSSIDDSRLDAVRLAIRRFYLIETSTPENRAARFRQAQALSSRAVANEPKEAYTHFAEARLHYVMGRCEAGNAHTTHAVEANPYDPVLLAILGNFASECGMPGAELLIDQAFDQRTPGETFSRLTLILASIRRNDQERLIALSSSPADGISFSPAYYHLCEALIAASQGNTERAKPHWNSLAKIVGSRPDDPEEVLNHIVVSQQIRSRIISFLVAQKVLVQPSQTAQNPM</sequence>
<keyword evidence="2" id="KW-1133">Transmembrane helix</keyword>
<gene>
    <name evidence="3" type="ORF">ACFSAG_11605</name>
</gene>
<dbReference type="SUPFAM" id="SSF48452">
    <property type="entry name" value="TPR-like"/>
    <property type="match status" value="1"/>
</dbReference>
<evidence type="ECO:0000313" key="3">
    <source>
        <dbReference type="EMBL" id="MFD1767484.1"/>
    </source>
</evidence>
<dbReference type="Proteomes" id="UP001597215">
    <property type="component" value="Unassembled WGS sequence"/>
</dbReference>
<comment type="caution">
    <text evidence="3">The sequence shown here is derived from an EMBL/GenBank/DDBJ whole genome shotgun (WGS) entry which is preliminary data.</text>
</comment>
<proteinExistence type="predicted"/>
<dbReference type="InterPro" id="IPR011990">
    <property type="entry name" value="TPR-like_helical_dom_sf"/>
</dbReference>
<evidence type="ECO:0008006" key="5">
    <source>
        <dbReference type="Google" id="ProtNLM"/>
    </source>
</evidence>
<keyword evidence="2" id="KW-0812">Transmembrane</keyword>
<name>A0ABW4MGI4_9SPHN</name>
<keyword evidence="2" id="KW-0472">Membrane</keyword>